<sequence length="57" mass="6983">MYYQTKYILRLFFWKRICIYIICSVLLFVFSKKEFKKILFFTLVFFSASVFGGRSLM</sequence>
<gene>
    <name evidence="2" type="ORF">BDA99DRAFT_507809</name>
</gene>
<proteinExistence type="predicted"/>
<organism evidence="2 3">
    <name type="scientific">Phascolomyces articulosus</name>
    <dbReference type="NCBI Taxonomy" id="60185"/>
    <lineage>
        <taxon>Eukaryota</taxon>
        <taxon>Fungi</taxon>
        <taxon>Fungi incertae sedis</taxon>
        <taxon>Mucoromycota</taxon>
        <taxon>Mucoromycotina</taxon>
        <taxon>Mucoromycetes</taxon>
        <taxon>Mucorales</taxon>
        <taxon>Lichtheimiaceae</taxon>
        <taxon>Phascolomyces</taxon>
    </lineage>
</organism>
<dbReference type="EMBL" id="JAIXMP010000011">
    <property type="protein sequence ID" value="KAI9265125.1"/>
    <property type="molecule type" value="Genomic_DNA"/>
</dbReference>
<keyword evidence="1" id="KW-0472">Membrane</keyword>
<keyword evidence="3" id="KW-1185">Reference proteome</keyword>
<evidence type="ECO:0000313" key="2">
    <source>
        <dbReference type="EMBL" id="KAI9265125.1"/>
    </source>
</evidence>
<dbReference type="Proteomes" id="UP001209540">
    <property type="component" value="Unassembled WGS sequence"/>
</dbReference>
<name>A0AAD5K297_9FUNG</name>
<reference evidence="2" key="2">
    <citation type="submission" date="2023-02" db="EMBL/GenBank/DDBJ databases">
        <authorList>
            <consortium name="DOE Joint Genome Institute"/>
            <person name="Mondo S.J."/>
            <person name="Chang Y."/>
            <person name="Wang Y."/>
            <person name="Ahrendt S."/>
            <person name="Andreopoulos W."/>
            <person name="Barry K."/>
            <person name="Beard J."/>
            <person name="Benny G.L."/>
            <person name="Blankenship S."/>
            <person name="Bonito G."/>
            <person name="Cuomo C."/>
            <person name="Desiro A."/>
            <person name="Gervers K.A."/>
            <person name="Hundley H."/>
            <person name="Kuo A."/>
            <person name="LaButti K."/>
            <person name="Lang B.F."/>
            <person name="Lipzen A."/>
            <person name="O'Donnell K."/>
            <person name="Pangilinan J."/>
            <person name="Reynolds N."/>
            <person name="Sandor L."/>
            <person name="Smith M.W."/>
            <person name="Tsang A."/>
            <person name="Grigoriev I.V."/>
            <person name="Stajich J.E."/>
            <person name="Spatafora J.W."/>
        </authorList>
    </citation>
    <scope>NUCLEOTIDE SEQUENCE</scope>
    <source>
        <strain evidence="2">RSA 2281</strain>
    </source>
</reference>
<accession>A0AAD5K297</accession>
<feature type="transmembrane region" description="Helical" evidence="1">
    <location>
        <begin position="38"/>
        <end position="56"/>
    </location>
</feature>
<dbReference type="AlphaFoldDB" id="A0AAD5K297"/>
<feature type="transmembrane region" description="Helical" evidence="1">
    <location>
        <begin position="12"/>
        <end position="31"/>
    </location>
</feature>
<evidence type="ECO:0000256" key="1">
    <source>
        <dbReference type="SAM" id="Phobius"/>
    </source>
</evidence>
<comment type="caution">
    <text evidence="2">The sequence shown here is derived from an EMBL/GenBank/DDBJ whole genome shotgun (WGS) entry which is preliminary data.</text>
</comment>
<evidence type="ECO:0000313" key="3">
    <source>
        <dbReference type="Proteomes" id="UP001209540"/>
    </source>
</evidence>
<keyword evidence="1" id="KW-0812">Transmembrane</keyword>
<reference evidence="2" key="1">
    <citation type="journal article" date="2022" name="IScience">
        <title>Evolution of zygomycete secretomes and the origins of terrestrial fungal ecologies.</title>
        <authorList>
            <person name="Chang Y."/>
            <person name="Wang Y."/>
            <person name="Mondo S."/>
            <person name="Ahrendt S."/>
            <person name="Andreopoulos W."/>
            <person name="Barry K."/>
            <person name="Beard J."/>
            <person name="Benny G.L."/>
            <person name="Blankenship S."/>
            <person name="Bonito G."/>
            <person name="Cuomo C."/>
            <person name="Desiro A."/>
            <person name="Gervers K.A."/>
            <person name="Hundley H."/>
            <person name="Kuo A."/>
            <person name="LaButti K."/>
            <person name="Lang B.F."/>
            <person name="Lipzen A."/>
            <person name="O'Donnell K."/>
            <person name="Pangilinan J."/>
            <person name="Reynolds N."/>
            <person name="Sandor L."/>
            <person name="Smith M.E."/>
            <person name="Tsang A."/>
            <person name="Grigoriev I.V."/>
            <person name="Stajich J.E."/>
            <person name="Spatafora J.W."/>
        </authorList>
    </citation>
    <scope>NUCLEOTIDE SEQUENCE</scope>
    <source>
        <strain evidence="2">RSA 2281</strain>
    </source>
</reference>
<protein>
    <submittedName>
        <fullName evidence="2">Uncharacterized protein</fullName>
    </submittedName>
</protein>
<keyword evidence="1" id="KW-1133">Transmembrane helix</keyword>